<dbReference type="KEGG" id="ruv:EC9_54230"/>
<dbReference type="AlphaFoldDB" id="A0A517M8I8"/>
<sequence length="84" mass="9321">MIGWLVAFRSAKVRAAHTSTKRKRVIVCREFTRLRFVLVFLARIFGGDLWLTDDLAAVADVIPDDEAIEVFAAGKDHPAFGAFG</sequence>
<dbReference type="EMBL" id="CP036261">
    <property type="protein sequence ID" value="QDS91202.1"/>
    <property type="molecule type" value="Genomic_DNA"/>
</dbReference>
<name>A0A517M8I8_9BACT</name>
<reference evidence="1 2" key="1">
    <citation type="submission" date="2019-02" db="EMBL/GenBank/DDBJ databases">
        <title>Deep-cultivation of Planctomycetes and their phenomic and genomic characterization uncovers novel biology.</title>
        <authorList>
            <person name="Wiegand S."/>
            <person name="Jogler M."/>
            <person name="Boedeker C."/>
            <person name="Pinto D."/>
            <person name="Vollmers J."/>
            <person name="Rivas-Marin E."/>
            <person name="Kohn T."/>
            <person name="Peeters S.H."/>
            <person name="Heuer A."/>
            <person name="Rast P."/>
            <person name="Oberbeckmann S."/>
            <person name="Bunk B."/>
            <person name="Jeske O."/>
            <person name="Meyerdierks A."/>
            <person name="Storesund J.E."/>
            <person name="Kallscheuer N."/>
            <person name="Luecker S."/>
            <person name="Lage O.M."/>
            <person name="Pohl T."/>
            <person name="Merkel B.J."/>
            <person name="Hornburger P."/>
            <person name="Mueller R.-W."/>
            <person name="Bruemmer F."/>
            <person name="Labrenz M."/>
            <person name="Spormann A.M."/>
            <person name="Op den Camp H."/>
            <person name="Overmann J."/>
            <person name="Amann R."/>
            <person name="Jetten M.S.M."/>
            <person name="Mascher T."/>
            <person name="Medema M.H."/>
            <person name="Devos D.P."/>
            <person name="Kaster A.-K."/>
            <person name="Ovreas L."/>
            <person name="Rohde M."/>
            <person name="Galperin M.Y."/>
            <person name="Jogler C."/>
        </authorList>
    </citation>
    <scope>NUCLEOTIDE SEQUENCE [LARGE SCALE GENOMIC DNA]</scope>
    <source>
        <strain evidence="1 2">EC9</strain>
    </source>
</reference>
<keyword evidence="2" id="KW-1185">Reference proteome</keyword>
<gene>
    <name evidence="1" type="ORF">EC9_54230</name>
</gene>
<proteinExistence type="predicted"/>
<evidence type="ECO:0000313" key="1">
    <source>
        <dbReference type="EMBL" id="QDS91202.1"/>
    </source>
</evidence>
<accession>A0A517M8I8</accession>
<dbReference type="Proteomes" id="UP000319557">
    <property type="component" value="Chromosome"/>
</dbReference>
<evidence type="ECO:0000313" key="2">
    <source>
        <dbReference type="Proteomes" id="UP000319557"/>
    </source>
</evidence>
<organism evidence="1 2">
    <name type="scientific">Rosistilla ulvae</name>
    <dbReference type="NCBI Taxonomy" id="1930277"/>
    <lineage>
        <taxon>Bacteria</taxon>
        <taxon>Pseudomonadati</taxon>
        <taxon>Planctomycetota</taxon>
        <taxon>Planctomycetia</taxon>
        <taxon>Pirellulales</taxon>
        <taxon>Pirellulaceae</taxon>
        <taxon>Rosistilla</taxon>
    </lineage>
</organism>
<protein>
    <submittedName>
        <fullName evidence="1">Uncharacterized protein</fullName>
    </submittedName>
</protein>